<name>A0AAX3BF82_9SPIR</name>
<accession>A0AAX3BF82</accession>
<protein>
    <recommendedName>
        <fullName evidence="3">Two component regulator three Y domain-containing protein</fullName>
    </recommendedName>
</protein>
<evidence type="ECO:0000313" key="1">
    <source>
        <dbReference type="EMBL" id="URA10881.1"/>
    </source>
</evidence>
<organism evidence="1 2">
    <name type="scientific">Thermospira aquatica</name>
    <dbReference type="NCBI Taxonomy" id="2828656"/>
    <lineage>
        <taxon>Bacteria</taxon>
        <taxon>Pseudomonadati</taxon>
        <taxon>Spirochaetota</taxon>
        <taxon>Spirochaetia</taxon>
        <taxon>Brevinematales</taxon>
        <taxon>Thermospiraceae</taxon>
        <taxon>Thermospira</taxon>
    </lineage>
</organism>
<reference evidence="1" key="2">
    <citation type="submission" date="2022-06" db="EMBL/GenBank/DDBJ databases">
        <title>Thermospira aquatica gen. nov., sp. nov.</title>
        <authorList>
            <person name="Ben Ali Gam Z."/>
            <person name="Labat M."/>
        </authorList>
    </citation>
    <scope>NUCLEOTIDE SEQUENCE</scope>
    <source>
        <strain evidence="1">F1F22</strain>
    </source>
</reference>
<evidence type="ECO:0008006" key="3">
    <source>
        <dbReference type="Google" id="ProtNLM"/>
    </source>
</evidence>
<dbReference type="Proteomes" id="UP001056539">
    <property type="component" value="Chromosome"/>
</dbReference>
<evidence type="ECO:0000313" key="2">
    <source>
        <dbReference type="Proteomes" id="UP001056539"/>
    </source>
</evidence>
<dbReference type="SUPFAM" id="SSF50969">
    <property type="entry name" value="YVTN repeat-like/Quinoprotein amine dehydrogenase"/>
    <property type="match status" value="1"/>
</dbReference>
<keyword evidence="2" id="KW-1185">Reference proteome</keyword>
<proteinExistence type="predicted"/>
<dbReference type="EMBL" id="CP073355">
    <property type="protein sequence ID" value="URA10881.1"/>
    <property type="molecule type" value="Genomic_DNA"/>
</dbReference>
<sequence>MKRFCGMVFFVIAQVFFGTETLFFPLFDWNRIGEYELSNVILSSTGEATVSFAMNFLYESDLPLWSATGWKNFLLVGTAEEASLLWIDGKSIRKQDFPEYQMVSALASDDSYVYVGVAPSASLLLFNGFEKSVASYTLSSSYIWDIIPFSRGVWVLAGDPAVLYLLEKNKLQRVASLSHERHLLKGVWTEDGLYCIGESSILYLLPVGGTRFRAVAEFSDPIQDITFDGKNLYVAINKTTSQQSSQRKMTERSEVVVFRYEKNGSLSFVFSLSQSRVNRLFFWQGKLYLGAFQNFFIYDPVSGQLSASGYGKGGVRFFATARDRLHMVSEKPYRVFQMDVRAASEGSILTPVFDAGQKAQWGKILSLESLGQVTLSSRSALALLPDLWEEWAPYQKEGIASPPNRYLQVRLSCSPTSRASLKEVKLSGRQMNQAPKIDQFDVMQRGEKLVFFWSASDPNEDDMNYTLSVRRREKWVPLFSSPLTNNQLELSSRMFPEGEYEFQFLVDDAPSNPHRDVLSAFQRSGFVTIDHTSPQIKNFNATLVQGKLQCEWLVSDNREIVQVWYSVSPLDWQEIFPADGMYDSREERFTLIISNFSGGYVQIRARDRSGNESVYGQWLIP</sequence>
<reference evidence="1" key="1">
    <citation type="submission" date="2021-04" db="EMBL/GenBank/DDBJ databases">
        <authorList>
            <person name="Postec A."/>
        </authorList>
    </citation>
    <scope>NUCLEOTIDE SEQUENCE</scope>
    <source>
        <strain evidence="1">F1F22</strain>
    </source>
</reference>
<dbReference type="AlphaFoldDB" id="A0AAX3BF82"/>
<dbReference type="KEGG" id="taqu:KDW03_03500"/>
<dbReference type="InterPro" id="IPR011044">
    <property type="entry name" value="Quino_amine_DH_bsu"/>
</dbReference>
<dbReference type="RefSeq" id="WP_271436011.1">
    <property type="nucleotide sequence ID" value="NZ_CP073355.1"/>
</dbReference>
<gene>
    <name evidence="1" type="ORF">KDW03_03500</name>
</gene>